<proteinExistence type="predicted"/>
<evidence type="ECO:0000313" key="1">
    <source>
        <dbReference type="EMBL" id="DAD71284.1"/>
    </source>
</evidence>
<reference evidence="1" key="1">
    <citation type="journal article" date="2021" name="Proc. Natl. Acad. Sci. U.S.A.">
        <title>A Catalog of Tens of Thousands of Viruses from Human Metagenomes Reveals Hidden Associations with Chronic Diseases.</title>
        <authorList>
            <person name="Tisza M.J."/>
            <person name="Buck C.B."/>
        </authorList>
    </citation>
    <scope>NUCLEOTIDE SEQUENCE</scope>
    <source>
        <strain evidence="1">CtDuC3</strain>
    </source>
</reference>
<organism evidence="1">
    <name type="scientific">Siphoviridae sp. ctDuC3</name>
    <dbReference type="NCBI Taxonomy" id="2827563"/>
    <lineage>
        <taxon>Viruses</taxon>
        <taxon>Duplodnaviria</taxon>
        <taxon>Heunggongvirae</taxon>
        <taxon>Uroviricota</taxon>
        <taxon>Caudoviricetes</taxon>
    </lineage>
</organism>
<name>A0A8S5LMG7_9CAUD</name>
<protein>
    <submittedName>
        <fullName evidence="1">Uncharacterized protein</fullName>
    </submittedName>
</protein>
<sequence>MIPFYVRGMVSFPFIHPCPSFIYIERLLTPPNHRKV</sequence>
<accession>A0A8S5LMG7</accession>
<dbReference type="EMBL" id="BK015879">
    <property type="protein sequence ID" value="DAD71284.1"/>
    <property type="molecule type" value="Genomic_DNA"/>
</dbReference>